<organism evidence="9 10">
    <name type="scientific">Colwellia psychrerythraea (strain 34H / ATCC BAA-681)</name>
    <name type="common">Vibrio psychroerythus</name>
    <dbReference type="NCBI Taxonomy" id="167879"/>
    <lineage>
        <taxon>Bacteria</taxon>
        <taxon>Pseudomonadati</taxon>
        <taxon>Pseudomonadota</taxon>
        <taxon>Gammaproteobacteria</taxon>
        <taxon>Alteromonadales</taxon>
        <taxon>Colwelliaceae</taxon>
        <taxon>Colwellia</taxon>
    </lineage>
</organism>
<keyword evidence="4" id="KW-0443">Lipid metabolism</keyword>
<dbReference type="InterPro" id="IPR052377">
    <property type="entry name" value="Mitochondrial_ECH-domain"/>
</dbReference>
<dbReference type="EMBL" id="CP000083">
    <property type="protein sequence ID" value="AAZ25933.1"/>
    <property type="molecule type" value="Genomic_DNA"/>
</dbReference>
<dbReference type="KEGG" id="cps:CPS_1947"/>
<dbReference type="NCBIfam" id="NF006008">
    <property type="entry name" value="PRK08139.1"/>
    <property type="match status" value="1"/>
</dbReference>
<comment type="function">
    <text evidence="5">May play a role in fatty acid biosynthesis and insulin sensitivity.</text>
</comment>
<dbReference type="Pfam" id="PF00378">
    <property type="entry name" value="ECH_1"/>
    <property type="match status" value="1"/>
</dbReference>
<dbReference type="Gene3D" id="1.10.12.10">
    <property type="entry name" value="Lyase 2-enoyl-coa Hydratase, Chain A, domain 2"/>
    <property type="match status" value="1"/>
</dbReference>
<dbReference type="HOGENOM" id="CLU_009834_7_3_6"/>
<evidence type="ECO:0000256" key="7">
    <source>
        <dbReference type="RuleBase" id="RU003707"/>
    </source>
</evidence>
<dbReference type="STRING" id="167879.CPS_1947"/>
<feature type="coiled-coil region" evidence="8">
    <location>
        <begin position="188"/>
        <end position="215"/>
    </location>
</feature>
<evidence type="ECO:0000313" key="10">
    <source>
        <dbReference type="Proteomes" id="UP000000547"/>
    </source>
</evidence>
<evidence type="ECO:0000313" key="9">
    <source>
        <dbReference type="EMBL" id="AAZ25933.1"/>
    </source>
</evidence>
<dbReference type="InterPro" id="IPR029045">
    <property type="entry name" value="ClpP/crotonase-like_dom_sf"/>
</dbReference>
<dbReference type="AlphaFoldDB" id="Q483T9"/>
<sequence length="270" mass="29660">MTLTNENQPYVLVNTNNHVLWLSMNRPKERNPLSSAMLRALYGRIREASENDDIRVIVITGEGGVFSAGHDLKEMSGRKEHCEPDNEKRVKAVLDDCTQLMMSLIKSPKAIIACVQGTASAAGCQLVSMCDLAVTQDQAKFCAPGVNIGTFCTTPLVGIGRNMHRKHAMEIALTGDMFSAEDAMRFGLVNKVVKIEDLKNETEKLANKIAQKSAVGIHSGKLAFYQQIEESIEDAYTSASQAMLQAMLSDECEEGVSAFFDKRAPQWQGL</sequence>
<dbReference type="Gene3D" id="3.90.226.10">
    <property type="entry name" value="2-enoyl-CoA Hydratase, Chain A, domain 1"/>
    <property type="match status" value="1"/>
</dbReference>
<proteinExistence type="inferred from homology"/>
<dbReference type="PANTHER" id="PTHR43602">
    <property type="match status" value="1"/>
</dbReference>
<dbReference type="InterPro" id="IPR014748">
    <property type="entry name" value="Enoyl-CoA_hydra_C"/>
</dbReference>
<dbReference type="Proteomes" id="UP000000547">
    <property type="component" value="Chromosome"/>
</dbReference>
<evidence type="ECO:0000256" key="1">
    <source>
        <dbReference type="ARBA" id="ARBA00005254"/>
    </source>
</evidence>
<dbReference type="eggNOG" id="COG1024">
    <property type="taxonomic scope" value="Bacteria"/>
</dbReference>
<dbReference type="InterPro" id="IPR001753">
    <property type="entry name" value="Enoyl-CoA_hydra/iso"/>
</dbReference>
<dbReference type="InterPro" id="IPR018376">
    <property type="entry name" value="Enoyl-CoA_hyd/isom_CS"/>
</dbReference>
<evidence type="ECO:0000256" key="6">
    <source>
        <dbReference type="ARBA" id="ARBA00040545"/>
    </source>
</evidence>
<keyword evidence="8" id="KW-0175">Coiled coil</keyword>
<accession>Q483T9</accession>
<dbReference type="RefSeq" id="WP_011042771.1">
    <property type="nucleotide sequence ID" value="NC_003910.7"/>
</dbReference>
<evidence type="ECO:0000256" key="5">
    <source>
        <dbReference type="ARBA" id="ARBA00037410"/>
    </source>
</evidence>
<evidence type="ECO:0000256" key="8">
    <source>
        <dbReference type="SAM" id="Coils"/>
    </source>
</evidence>
<evidence type="ECO:0000256" key="3">
    <source>
        <dbReference type="ARBA" id="ARBA00022946"/>
    </source>
</evidence>
<dbReference type="GO" id="GO:0016853">
    <property type="term" value="F:isomerase activity"/>
    <property type="evidence" value="ECO:0007669"/>
    <property type="project" value="UniProtKB-KW"/>
</dbReference>
<dbReference type="GO" id="GO:0006631">
    <property type="term" value="P:fatty acid metabolic process"/>
    <property type="evidence" value="ECO:0007669"/>
    <property type="project" value="UniProtKB-KW"/>
</dbReference>
<dbReference type="PROSITE" id="PS00166">
    <property type="entry name" value="ENOYL_COA_HYDRATASE"/>
    <property type="match status" value="1"/>
</dbReference>
<dbReference type="CDD" id="cd06558">
    <property type="entry name" value="crotonase-like"/>
    <property type="match status" value="1"/>
</dbReference>
<keyword evidence="2" id="KW-0276">Fatty acid metabolism</keyword>
<comment type="similarity">
    <text evidence="1 7">Belongs to the enoyl-CoA hydratase/isomerase family.</text>
</comment>
<dbReference type="GO" id="GO:0016836">
    <property type="term" value="F:hydro-lyase activity"/>
    <property type="evidence" value="ECO:0007669"/>
    <property type="project" value="TreeGrafter"/>
</dbReference>
<gene>
    <name evidence="9" type="ordered locus">CPS_1947</name>
</gene>
<evidence type="ECO:0000256" key="2">
    <source>
        <dbReference type="ARBA" id="ARBA00022832"/>
    </source>
</evidence>
<dbReference type="PANTHER" id="PTHR43602:SF1">
    <property type="entry name" value="ENOYL-COA HYDRATASE DOMAIN-CONTAINING PROTEIN 3, MITOCHONDRIAL"/>
    <property type="match status" value="1"/>
</dbReference>
<keyword evidence="9" id="KW-0413">Isomerase</keyword>
<name>Q483T9_COLP3</name>
<evidence type="ECO:0000256" key="4">
    <source>
        <dbReference type="ARBA" id="ARBA00023098"/>
    </source>
</evidence>
<protein>
    <recommendedName>
        <fullName evidence="6">Enoyl-CoA hydratase domain-containing protein 3, mitochondrial</fullName>
    </recommendedName>
</protein>
<keyword evidence="3" id="KW-0809">Transit peptide</keyword>
<reference evidence="9" key="1">
    <citation type="journal article" date="2005" name="Proc. Natl. Acad. Sci. U.S.A.">
        <title>The psychrophilic lifestyle as revealed by the genome sequence of Colwellia psychrerythraea 34H through genomic and proteomic analyses.</title>
        <authorList>
            <person name="Methe B.A."/>
            <person name="Nelson K.E."/>
            <person name="Deming J.W."/>
            <person name="Momen B."/>
            <person name="Melamud E."/>
            <person name="Zhang X."/>
            <person name="Moult J."/>
            <person name="Madupu R."/>
            <person name="Nelson W.C."/>
            <person name="Dodson R.J."/>
            <person name="Brinkac L.M."/>
            <person name="Daugherty S.C."/>
            <person name="Durkin A.S."/>
            <person name="DeBoy R.T."/>
            <person name="Kolonay J.F."/>
            <person name="Sullivan S.A."/>
            <person name="Zhou L."/>
            <person name="Davidsen T.M."/>
            <person name="Wu M."/>
            <person name="Huston A.L."/>
            <person name="Lewis M."/>
            <person name="Weaver B."/>
            <person name="Weidman J.F."/>
            <person name="Khouri H."/>
            <person name="Utterback T.R."/>
            <person name="Feldblyum T.V."/>
            <person name="Fraser C.M."/>
        </authorList>
    </citation>
    <scope>NUCLEOTIDE SEQUENCE [LARGE SCALE GENOMIC DNA]</scope>
    <source>
        <strain evidence="9">34H</strain>
    </source>
</reference>
<dbReference type="SUPFAM" id="SSF52096">
    <property type="entry name" value="ClpP/crotonase"/>
    <property type="match status" value="1"/>
</dbReference>